<reference evidence="7 8" key="1">
    <citation type="journal article" date="2016" name="Nat. Commun.">
        <title>Thousands of microbial genomes shed light on interconnected biogeochemical processes in an aquifer system.</title>
        <authorList>
            <person name="Anantharaman K."/>
            <person name="Brown C.T."/>
            <person name="Hug L.A."/>
            <person name="Sharon I."/>
            <person name="Castelle C.J."/>
            <person name="Probst A.J."/>
            <person name="Thomas B.C."/>
            <person name="Singh A."/>
            <person name="Wilkins M.J."/>
            <person name="Karaoz U."/>
            <person name="Brodie E.L."/>
            <person name="Williams K.H."/>
            <person name="Hubbard S.S."/>
            <person name="Banfield J.F."/>
        </authorList>
    </citation>
    <scope>NUCLEOTIDE SEQUENCE [LARGE SCALE GENOMIC DNA]</scope>
</reference>
<evidence type="ECO:0000256" key="1">
    <source>
        <dbReference type="ARBA" id="ARBA00005417"/>
    </source>
</evidence>
<dbReference type="Pfam" id="PF00005">
    <property type="entry name" value="ABC_tran"/>
    <property type="match status" value="1"/>
</dbReference>
<evidence type="ECO:0000256" key="5">
    <source>
        <dbReference type="ARBA" id="ARBA00022970"/>
    </source>
</evidence>
<dbReference type="InterPro" id="IPR017871">
    <property type="entry name" value="ABC_transporter-like_CS"/>
</dbReference>
<dbReference type="STRING" id="1802301.A2664_00025"/>
<evidence type="ECO:0000256" key="2">
    <source>
        <dbReference type="ARBA" id="ARBA00022448"/>
    </source>
</evidence>
<dbReference type="EMBL" id="MHRF01000008">
    <property type="protein sequence ID" value="OHA18075.1"/>
    <property type="molecule type" value="Genomic_DNA"/>
</dbReference>
<dbReference type="PANTHER" id="PTHR43820">
    <property type="entry name" value="HIGH-AFFINITY BRANCHED-CHAIN AMINO ACID TRANSPORT ATP-BINDING PROTEIN LIVF"/>
    <property type="match status" value="1"/>
</dbReference>
<evidence type="ECO:0000256" key="4">
    <source>
        <dbReference type="ARBA" id="ARBA00022840"/>
    </source>
</evidence>
<comment type="similarity">
    <text evidence="1">Belongs to the ABC transporter superfamily.</text>
</comment>
<gene>
    <name evidence="7" type="ORF">A2664_00025</name>
</gene>
<dbReference type="PROSITE" id="PS50893">
    <property type="entry name" value="ABC_TRANSPORTER_2"/>
    <property type="match status" value="1"/>
</dbReference>
<dbReference type="GO" id="GO:0015658">
    <property type="term" value="F:branched-chain amino acid transmembrane transporter activity"/>
    <property type="evidence" value="ECO:0007669"/>
    <property type="project" value="TreeGrafter"/>
</dbReference>
<dbReference type="CDD" id="cd03224">
    <property type="entry name" value="ABC_TM1139_LivF_branched"/>
    <property type="match status" value="1"/>
</dbReference>
<keyword evidence="2" id="KW-0813">Transport</keyword>
<proteinExistence type="inferred from homology"/>
<comment type="caution">
    <text evidence="7">The sequence shown here is derived from an EMBL/GenBank/DDBJ whole genome shotgun (WGS) entry which is preliminary data.</text>
</comment>
<dbReference type="InterPro" id="IPR052156">
    <property type="entry name" value="BCAA_Transport_ATP-bd_LivF"/>
</dbReference>
<name>A0A1G2M2F6_9BACT</name>
<dbReference type="PROSITE" id="PS00211">
    <property type="entry name" value="ABC_TRANSPORTER_1"/>
    <property type="match status" value="1"/>
</dbReference>
<dbReference type="SMART" id="SM00382">
    <property type="entry name" value="AAA"/>
    <property type="match status" value="1"/>
</dbReference>
<protein>
    <recommendedName>
        <fullName evidence="6">ABC transporter domain-containing protein</fullName>
    </recommendedName>
</protein>
<dbReference type="Gene3D" id="3.40.50.300">
    <property type="entry name" value="P-loop containing nucleotide triphosphate hydrolases"/>
    <property type="match status" value="1"/>
</dbReference>
<dbReference type="InterPro" id="IPR003593">
    <property type="entry name" value="AAA+_ATPase"/>
</dbReference>
<dbReference type="PANTHER" id="PTHR43820:SF4">
    <property type="entry name" value="HIGH-AFFINITY BRANCHED-CHAIN AMINO ACID TRANSPORT ATP-BINDING PROTEIN LIVF"/>
    <property type="match status" value="1"/>
</dbReference>
<evidence type="ECO:0000313" key="7">
    <source>
        <dbReference type="EMBL" id="OHA18075.1"/>
    </source>
</evidence>
<keyword evidence="3" id="KW-0547">Nucleotide-binding</keyword>
<feature type="domain" description="ABC transporter" evidence="6">
    <location>
        <begin position="6"/>
        <end position="238"/>
    </location>
</feature>
<dbReference type="Proteomes" id="UP000178873">
    <property type="component" value="Unassembled WGS sequence"/>
</dbReference>
<dbReference type="InterPro" id="IPR003439">
    <property type="entry name" value="ABC_transporter-like_ATP-bd"/>
</dbReference>
<organism evidence="7 8">
    <name type="scientific">Candidatus Taylorbacteria bacterium RIFCSPHIGHO2_01_FULL_46_22b</name>
    <dbReference type="NCBI Taxonomy" id="1802301"/>
    <lineage>
        <taxon>Bacteria</taxon>
        <taxon>Candidatus Tayloriibacteriota</taxon>
    </lineage>
</organism>
<keyword evidence="4" id="KW-0067">ATP-binding</keyword>
<accession>A0A1G2M2F6</accession>
<dbReference type="SUPFAM" id="SSF52540">
    <property type="entry name" value="P-loop containing nucleoside triphosphate hydrolases"/>
    <property type="match status" value="1"/>
</dbReference>
<evidence type="ECO:0000259" key="6">
    <source>
        <dbReference type="PROSITE" id="PS50893"/>
    </source>
</evidence>
<dbReference type="AlphaFoldDB" id="A0A1G2M2F6"/>
<dbReference type="GO" id="GO:0016887">
    <property type="term" value="F:ATP hydrolysis activity"/>
    <property type="evidence" value="ECO:0007669"/>
    <property type="project" value="InterPro"/>
</dbReference>
<dbReference type="InterPro" id="IPR027417">
    <property type="entry name" value="P-loop_NTPase"/>
</dbReference>
<evidence type="ECO:0000256" key="3">
    <source>
        <dbReference type="ARBA" id="ARBA00022741"/>
    </source>
</evidence>
<evidence type="ECO:0000313" key="8">
    <source>
        <dbReference type="Proteomes" id="UP000178873"/>
    </source>
</evidence>
<dbReference type="GO" id="GO:0005524">
    <property type="term" value="F:ATP binding"/>
    <property type="evidence" value="ECO:0007669"/>
    <property type="project" value="UniProtKB-KW"/>
</dbReference>
<keyword evidence="5" id="KW-0029">Amino-acid transport</keyword>
<dbReference type="GO" id="GO:0015807">
    <property type="term" value="P:L-amino acid transport"/>
    <property type="evidence" value="ECO:0007669"/>
    <property type="project" value="TreeGrafter"/>
</dbReference>
<sequence>MNEILLALQNASVQYGGVRALENVTTQIDEGEIVALMGPNGAGKSTALKALFGIVPMTEGRVLWHGKKIIPVPYEMSARGITFVPQGRQVFKSLTVYENLELGGYSLPNRRDLKNNIESVLQFFPGLKPKLGVKAGVLSGGQQQMLTIGRGLVADPKVLLLDEPSLGLSPKIVQEVFEKVREINLSRKIAVVIVEHSVKSVLSIAHRAYLMSHGKVIASRNAGEFEGSGELEQAFLASGTMRR</sequence>